<accession>T1BB81</accession>
<reference evidence="1" key="2">
    <citation type="journal article" date="2014" name="ISME J.">
        <title>Microbial stratification in low pH oxic and suboxic macroscopic growths along an acid mine drainage.</title>
        <authorList>
            <person name="Mendez-Garcia C."/>
            <person name="Mesa V."/>
            <person name="Sprenger R.R."/>
            <person name="Richter M."/>
            <person name="Diez M.S."/>
            <person name="Solano J."/>
            <person name="Bargiela R."/>
            <person name="Golyshina O.V."/>
            <person name="Manteca A."/>
            <person name="Ramos J.L."/>
            <person name="Gallego J.R."/>
            <person name="Llorente I."/>
            <person name="Martins Dos Santos V.A."/>
            <person name="Jensen O.N."/>
            <person name="Pelaez A.I."/>
            <person name="Sanchez J."/>
            <person name="Ferrer M."/>
        </authorList>
    </citation>
    <scope>NUCLEOTIDE SEQUENCE</scope>
</reference>
<protein>
    <submittedName>
        <fullName evidence="1">Transposase IS605 OrfB</fullName>
    </submittedName>
</protein>
<comment type="caution">
    <text evidence="1">The sequence shown here is derived from an EMBL/GenBank/DDBJ whole genome shotgun (WGS) entry which is preliminary data.</text>
</comment>
<dbReference type="EMBL" id="AUZZ01001084">
    <property type="protein sequence ID" value="EQD65738.1"/>
    <property type="molecule type" value="Genomic_DNA"/>
</dbReference>
<reference evidence="1" key="1">
    <citation type="submission" date="2013-08" db="EMBL/GenBank/DDBJ databases">
        <authorList>
            <person name="Mendez C."/>
            <person name="Richter M."/>
            <person name="Ferrer M."/>
            <person name="Sanchez J."/>
        </authorList>
    </citation>
    <scope>NUCLEOTIDE SEQUENCE</scope>
</reference>
<organism evidence="1">
    <name type="scientific">mine drainage metagenome</name>
    <dbReference type="NCBI Taxonomy" id="410659"/>
    <lineage>
        <taxon>unclassified sequences</taxon>
        <taxon>metagenomes</taxon>
        <taxon>ecological metagenomes</taxon>
    </lineage>
</organism>
<sequence>VSEGEVLVPKAGWVKFRLTRSWPEIEASTSARVTLDRSNRWHVSLTQRKPELQRETTGAVAGLDMGIASTVTTSDG</sequence>
<feature type="non-terminal residue" evidence="1">
    <location>
        <position position="1"/>
    </location>
</feature>
<name>T1BB81_9ZZZZ</name>
<dbReference type="AlphaFoldDB" id="T1BB81"/>
<gene>
    <name evidence="1" type="ORF">B2A_01472</name>
</gene>
<feature type="non-terminal residue" evidence="1">
    <location>
        <position position="76"/>
    </location>
</feature>
<proteinExistence type="predicted"/>
<evidence type="ECO:0000313" key="1">
    <source>
        <dbReference type="EMBL" id="EQD65738.1"/>
    </source>
</evidence>